<dbReference type="InterPro" id="IPR010920">
    <property type="entry name" value="LSM_dom_sf"/>
</dbReference>
<dbReference type="Pfam" id="PF21088">
    <property type="entry name" value="MS_channel_1st"/>
    <property type="match status" value="1"/>
</dbReference>
<evidence type="ECO:0000256" key="2">
    <source>
        <dbReference type="ARBA" id="ARBA00008017"/>
    </source>
</evidence>
<dbReference type="RefSeq" id="WP_183947528.1">
    <property type="nucleotide sequence ID" value="NZ_JACHHX010000004.1"/>
</dbReference>
<feature type="transmembrane region" description="Helical" evidence="7">
    <location>
        <begin position="58"/>
        <end position="79"/>
    </location>
</feature>
<dbReference type="PANTHER" id="PTHR30221:SF1">
    <property type="entry name" value="SMALL-CONDUCTANCE MECHANOSENSITIVE CHANNEL"/>
    <property type="match status" value="1"/>
</dbReference>
<evidence type="ECO:0000256" key="3">
    <source>
        <dbReference type="ARBA" id="ARBA00022475"/>
    </source>
</evidence>
<dbReference type="Gene3D" id="2.30.30.60">
    <property type="match status" value="1"/>
</dbReference>
<evidence type="ECO:0000259" key="10">
    <source>
        <dbReference type="Pfam" id="PF21088"/>
    </source>
</evidence>
<feature type="transmembrane region" description="Helical" evidence="7">
    <location>
        <begin position="20"/>
        <end position="38"/>
    </location>
</feature>
<dbReference type="Pfam" id="PF21082">
    <property type="entry name" value="MS_channel_3rd"/>
    <property type="match status" value="1"/>
</dbReference>
<keyword evidence="6 7" id="KW-0472">Membrane</keyword>
<dbReference type="InterPro" id="IPR045275">
    <property type="entry name" value="MscS_archaea/bacteria_type"/>
</dbReference>
<comment type="function">
    <text evidence="7">Mechanosensitive channel that participates in the regulation of osmotic pressure changes within the cell, opening in response to stretch forces in the membrane lipid bilayer, without the need for other proteins. Contributes to normal resistance to hypoosmotic shock. Forms an ion channel of 1.0 nanosiemens conductance with a slight preference for anions.</text>
</comment>
<comment type="caution">
    <text evidence="7">Lacks conserved residue(s) required for the propagation of feature annotation.</text>
</comment>
<dbReference type="PANTHER" id="PTHR30221">
    <property type="entry name" value="SMALL-CONDUCTANCE MECHANOSENSITIVE CHANNEL"/>
    <property type="match status" value="1"/>
</dbReference>
<dbReference type="Proteomes" id="UP000519004">
    <property type="component" value="Unassembled WGS sequence"/>
</dbReference>
<dbReference type="InterPro" id="IPR049142">
    <property type="entry name" value="MS_channel_1st"/>
</dbReference>
<dbReference type="InterPro" id="IPR049278">
    <property type="entry name" value="MS_channel_C"/>
</dbReference>
<evidence type="ECO:0000313" key="12">
    <source>
        <dbReference type="Proteomes" id="UP000519004"/>
    </source>
</evidence>
<keyword evidence="7" id="KW-0813">Transport</keyword>
<keyword evidence="3" id="KW-1003">Cell membrane</keyword>
<accession>A0A7W7XYV8</accession>
<dbReference type="GO" id="GO:0005886">
    <property type="term" value="C:plasma membrane"/>
    <property type="evidence" value="ECO:0007669"/>
    <property type="project" value="UniProtKB-SubCell"/>
</dbReference>
<keyword evidence="7" id="KW-0406">Ion transport</keyword>
<feature type="domain" description="Mechanosensitive ion channel transmembrane helices 2/3" evidence="10">
    <location>
        <begin position="66"/>
        <end position="105"/>
    </location>
</feature>
<evidence type="ECO:0000256" key="1">
    <source>
        <dbReference type="ARBA" id="ARBA00004651"/>
    </source>
</evidence>
<evidence type="ECO:0000256" key="7">
    <source>
        <dbReference type="RuleBase" id="RU369025"/>
    </source>
</evidence>
<dbReference type="SUPFAM" id="SSF82689">
    <property type="entry name" value="Mechanosensitive channel protein MscS (YggB), C-terminal domain"/>
    <property type="match status" value="1"/>
</dbReference>
<dbReference type="SUPFAM" id="SSF50182">
    <property type="entry name" value="Sm-like ribonucleoproteins"/>
    <property type="match status" value="1"/>
</dbReference>
<evidence type="ECO:0000256" key="4">
    <source>
        <dbReference type="ARBA" id="ARBA00022692"/>
    </source>
</evidence>
<comment type="similarity">
    <text evidence="2 7">Belongs to the MscS (TC 1.A.23) family.</text>
</comment>
<keyword evidence="12" id="KW-1185">Reference proteome</keyword>
<keyword evidence="4 7" id="KW-0812">Transmembrane</keyword>
<dbReference type="InterPro" id="IPR023408">
    <property type="entry name" value="MscS_beta-dom_sf"/>
</dbReference>
<evidence type="ECO:0000313" key="11">
    <source>
        <dbReference type="EMBL" id="MBB5014960.1"/>
    </source>
</evidence>
<dbReference type="InterPro" id="IPR011014">
    <property type="entry name" value="MscS_channel_TM-2"/>
</dbReference>
<dbReference type="Gene3D" id="1.10.287.1260">
    <property type="match status" value="1"/>
</dbReference>
<evidence type="ECO:0000256" key="5">
    <source>
        <dbReference type="ARBA" id="ARBA00022989"/>
    </source>
</evidence>
<feature type="domain" description="Mechanosensitive ion channel MscS C-terminal" evidence="9">
    <location>
        <begin position="179"/>
        <end position="261"/>
    </location>
</feature>
<feature type="domain" description="Mechanosensitive ion channel MscS" evidence="8">
    <location>
        <begin position="106"/>
        <end position="172"/>
    </location>
</feature>
<comment type="subunit">
    <text evidence="7">Homoheptamer.</text>
</comment>
<evidence type="ECO:0000256" key="6">
    <source>
        <dbReference type="ARBA" id="ARBA00023136"/>
    </source>
</evidence>
<evidence type="ECO:0000259" key="9">
    <source>
        <dbReference type="Pfam" id="PF21082"/>
    </source>
</evidence>
<protein>
    <recommendedName>
        <fullName evidence="7">Small-conductance mechanosensitive channel</fullName>
    </recommendedName>
</protein>
<keyword evidence="5 7" id="KW-1133">Transmembrane helix</keyword>
<dbReference type="SUPFAM" id="SSF82861">
    <property type="entry name" value="Mechanosensitive channel protein MscS (YggB), transmembrane region"/>
    <property type="match status" value="1"/>
</dbReference>
<organism evidence="11 12">
    <name type="scientific">Rehaibacterium terrae</name>
    <dbReference type="NCBI Taxonomy" id="1341696"/>
    <lineage>
        <taxon>Bacteria</taxon>
        <taxon>Pseudomonadati</taxon>
        <taxon>Pseudomonadota</taxon>
        <taxon>Gammaproteobacteria</taxon>
        <taxon>Lysobacterales</taxon>
        <taxon>Lysobacteraceae</taxon>
        <taxon>Rehaibacterium</taxon>
    </lineage>
</organism>
<proteinExistence type="inferred from homology"/>
<evidence type="ECO:0000259" key="8">
    <source>
        <dbReference type="Pfam" id="PF00924"/>
    </source>
</evidence>
<gene>
    <name evidence="11" type="ORF">HNQ58_000837</name>
</gene>
<dbReference type="Gene3D" id="3.30.70.100">
    <property type="match status" value="1"/>
</dbReference>
<dbReference type="AlphaFoldDB" id="A0A7W7XYV8"/>
<name>A0A7W7XYV8_9GAMM</name>
<comment type="subcellular location">
    <subcellularLocation>
        <location evidence="7">Cell inner membrane</location>
        <topology evidence="7">Multi-pass membrane protein</topology>
    </subcellularLocation>
    <subcellularLocation>
        <location evidence="1">Cell membrane</location>
        <topology evidence="1">Multi-pass membrane protein</topology>
    </subcellularLocation>
</comment>
<dbReference type="Pfam" id="PF00924">
    <property type="entry name" value="MS_channel_2nd"/>
    <property type="match status" value="1"/>
</dbReference>
<sequence>MKTLTQATLAVNWIDLLLVWGLRLFGALLIVLLGLWLARRMSKTVGRLLGRTSVDPILRSFFANLAYAAILILVIVTALDAVGVPPTSLLAVVGAAGLAIGLAMRDSLSNIAAGVMLIVLRPFRAGDVVKLAGTDGVVEQVRLFQTVIRTFDNHEVILPNAQIAAVPIINFTAREQRRIDIPVGIGYDDDVREARRVLLAIAAGHGKVLTEPAADVVVTGLGDNSVNLALRAWVRTPDFAPTRSDLLEAVHRGLGEAGITIPYPQRDVHLHLPDAIGQAIGRVSQQAE</sequence>
<dbReference type="GO" id="GO:0008381">
    <property type="term" value="F:mechanosensitive monoatomic ion channel activity"/>
    <property type="evidence" value="ECO:0007669"/>
    <property type="project" value="InterPro"/>
</dbReference>
<comment type="caution">
    <text evidence="11">The sequence shown here is derived from an EMBL/GenBank/DDBJ whole genome shotgun (WGS) entry which is preliminary data.</text>
</comment>
<dbReference type="InterPro" id="IPR008910">
    <property type="entry name" value="MSC_TM_helix"/>
</dbReference>
<dbReference type="InterPro" id="IPR011066">
    <property type="entry name" value="MscS_channel_C_sf"/>
</dbReference>
<dbReference type="EMBL" id="JACHHX010000004">
    <property type="protein sequence ID" value="MBB5014960.1"/>
    <property type="molecule type" value="Genomic_DNA"/>
</dbReference>
<keyword evidence="7" id="KW-0997">Cell inner membrane</keyword>
<dbReference type="InterPro" id="IPR006685">
    <property type="entry name" value="MscS_channel_2nd"/>
</dbReference>
<keyword evidence="7" id="KW-0407">Ion channel</keyword>
<feature type="transmembrane region" description="Helical" evidence="7">
    <location>
        <begin position="85"/>
        <end position="104"/>
    </location>
</feature>
<reference evidence="11 12" key="1">
    <citation type="submission" date="2020-08" db="EMBL/GenBank/DDBJ databases">
        <title>Genomic Encyclopedia of Type Strains, Phase IV (KMG-IV): sequencing the most valuable type-strain genomes for metagenomic binning, comparative biology and taxonomic classification.</title>
        <authorList>
            <person name="Goeker M."/>
        </authorList>
    </citation>
    <scope>NUCLEOTIDE SEQUENCE [LARGE SCALE GENOMIC DNA]</scope>
    <source>
        <strain evidence="11 12">DSM 25897</strain>
    </source>
</reference>
<dbReference type="Pfam" id="PF05552">
    <property type="entry name" value="MS_channel_1st_1"/>
    <property type="match status" value="1"/>
</dbReference>